<name>A0A016TEJ0_9BILA</name>
<dbReference type="EMBL" id="JARK01001447">
    <property type="protein sequence ID" value="EYC01045.1"/>
    <property type="molecule type" value="Genomic_DNA"/>
</dbReference>
<sequence length="105" mass="11697">MCTEHFLEVEQARFRTVRITAAGAPKYYSTDLLYFIQIVLVKKNHSYQGLPYATPWYSSPSVDSENLHSLLDIPSYLTGVEAARLALSTAARQGARGNVSSIPYL</sequence>
<keyword evidence="2" id="KW-1185">Reference proteome</keyword>
<proteinExistence type="predicted"/>
<reference evidence="2" key="1">
    <citation type="journal article" date="2015" name="Nat. Genet.">
        <title>The genome and transcriptome of the zoonotic hookworm Ancylostoma ceylanicum identify infection-specific gene families.</title>
        <authorList>
            <person name="Schwarz E.M."/>
            <person name="Hu Y."/>
            <person name="Antoshechkin I."/>
            <person name="Miller M.M."/>
            <person name="Sternberg P.W."/>
            <person name="Aroian R.V."/>
        </authorList>
    </citation>
    <scope>NUCLEOTIDE SEQUENCE</scope>
    <source>
        <strain evidence="2">HY135</strain>
    </source>
</reference>
<accession>A0A016TEJ0</accession>
<evidence type="ECO:0000313" key="2">
    <source>
        <dbReference type="Proteomes" id="UP000024635"/>
    </source>
</evidence>
<gene>
    <name evidence="1" type="primary">Acey_s0111.g258</name>
    <name evidence="1" type="ORF">Y032_0111g258</name>
</gene>
<dbReference type="Proteomes" id="UP000024635">
    <property type="component" value="Unassembled WGS sequence"/>
</dbReference>
<organism evidence="1 2">
    <name type="scientific">Ancylostoma ceylanicum</name>
    <dbReference type="NCBI Taxonomy" id="53326"/>
    <lineage>
        <taxon>Eukaryota</taxon>
        <taxon>Metazoa</taxon>
        <taxon>Ecdysozoa</taxon>
        <taxon>Nematoda</taxon>
        <taxon>Chromadorea</taxon>
        <taxon>Rhabditida</taxon>
        <taxon>Rhabditina</taxon>
        <taxon>Rhabditomorpha</taxon>
        <taxon>Strongyloidea</taxon>
        <taxon>Ancylostomatidae</taxon>
        <taxon>Ancylostomatinae</taxon>
        <taxon>Ancylostoma</taxon>
    </lineage>
</organism>
<evidence type="ECO:0000313" key="1">
    <source>
        <dbReference type="EMBL" id="EYC01045.1"/>
    </source>
</evidence>
<protein>
    <submittedName>
        <fullName evidence="1">Uncharacterized protein</fullName>
    </submittedName>
</protein>
<comment type="caution">
    <text evidence="1">The sequence shown here is derived from an EMBL/GenBank/DDBJ whole genome shotgun (WGS) entry which is preliminary data.</text>
</comment>
<dbReference type="AlphaFoldDB" id="A0A016TEJ0"/>